<dbReference type="Proteomes" id="UP000237819">
    <property type="component" value="Unassembled WGS sequence"/>
</dbReference>
<dbReference type="RefSeq" id="WP_105334277.1">
    <property type="nucleotide sequence ID" value="NZ_PUHZ01000005.1"/>
</dbReference>
<name>A0A2S8GSI4_9BACT</name>
<evidence type="ECO:0000313" key="1">
    <source>
        <dbReference type="EMBL" id="PQO47387.1"/>
    </source>
</evidence>
<sequence length="144" mass="17240">MKQLKRPTKAKECPHQKRFNSVLQAVAEALHLEHWEARYTQEDTQPEDRPNLLAVNRCVSEGRRLWIVFYPALYECDGEEQLRTIIHEYVHALHNPYVQVIGQMIDWSHEADRRWSEMIETKMNEHVTDHLTSAIYDLIKDRFR</sequence>
<evidence type="ECO:0000313" key="2">
    <source>
        <dbReference type="Proteomes" id="UP000237819"/>
    </source>
</evidence>
<dbReference type="AlphaFoldDB" id="A0A2S8GSI4"/>
<reference evidence="1 2" key="1">
    <citation type="submission" date="2018-02" db="EMBL/GenBank/DDBJ databases">
        <title>Comparative genomes isolates from brazilian mangrove.</title>
        <authorList>
            <person name="Araujo J.E."/>
            <person name="Taketani R.G."/>
            <person name="Silva M.C.P."/>
            <person name="Loureco M.V."/>
            <person name="Andreote F.D."/>
        </authorList>
    </citation>
    <scope>NUCLEOTIDE SEQUENCE [LARGE SCALE GENOMIC DNA]</scope>
    <source>
        <strain evidence="1 2">Nap-Phe MGV</strain>
    </source>
</reference>
<protein>
    <submittedName>
        <fullName evidence="1">Uncharacterized protein</fullName>
    </submittedName>
</protein>
<organism evidence="1 2">
    <name type="scientific">Blastopirellula marina</name>
    <dbReference type="NCBI Taxonomy" id="124"/>
    <lineage>
        <taxon>Bacteria</taxon>
        <taxon>Pseudomonadati</taxon>
        <taxon>Planctomycetota</taxon>
        <taxon>Planctomycetia</taxon>
        <taxon>Pirellulales</taxon>
        <taxon>Pirellulaceae</taxon>
        <taxon>Blastopirellula</taxon>
    </lineage>
</organism>
<gene>
    <name evidence="1" type="ORF">C5Y93_04915</name>
</gene>
<comment type="caution">
    <text evidence="1">The sequence shown here is derived from an EMBL/GenBank/DDBJ whole genome shotgun (WGS) entry which is preliminary data.</text>
</comment>
<proteinExistence type="predicted"/>
<accession>A0A2S8GSI4</accession>
<dbReference type="EMBL" id="PUHZ01000005">
    <property type="protein sequence ID" value="PQO47387.1"/>
    <property type="molecule type" value="Genomic_DNA"/>
</dbReference>